<comment type="caution">
    <text evidence="3">The sequence shown here is derived from an EMBL/GenBank/DDBJ whole genome shotgun (WGS) entry which is preliminary data.</text>
</comment>
<proteinExistence type="predicted"/>
<evidence type="ECO:0000256" key="2">
    <source>
        <dbReference type="ARBA" id="ARBA00022840"/>
    </source>
</evidence>
<name>A0A9W8PFT9_9HYPO</name>
<gene>
    <name evidence="3" type="ORF">NW766_011728</name>
</gene>
<sequence length="607" mass="68543">MAANQPPRDAIIIGIDFGTTFSGVAWSYSREPDNIEIVTSWDAELHSCSDKEKAPSQLHHDEKNLEVKWGYSIPLDVEPLKWFKLFLLETKDLPTEVASSTHLKEARRIQSKAKKGSGDIISAFIRKLWNHSMESIQDALGSDVVEQSKLHVIITMPAIWPAYAQSRMKSTAISSGILDPRPVGATTLRFITEPEAAALATLKDVAKRSTIQVQYNACYTRGKVMLKHLKAEDTIVVCDAGGGTVDIISYVFESTDPCSVKECVKGDGDLCGALFLDEGFIELVKTKIPDGTWDMVEKSDEKKFLNDQWEHGIKHQFTNQQKLWLVDLPDVCNKSSSKGLKSRTTLEFTSGEILSVFSPIVSKIEALVNRQVDAIQQKYGKAPKYIVLVGGFGRSRYLFNRLRDRFAPTVLQSRGTKPWTAICRGAVIQGLIQQGLSTTLGMTVASRVARMSYGINYKPVFIEGYHEACDKVWDARALVYRAKDQMMWFLKEGENISSKRSVHHNFRRLYPKSSRESVRVQEIIHCTTVFPPPPTYRASGAIRQLCTIDWNRRMDTNTLPGFTNRNRETFPKLDYRIQMDCEDGTVNFAVYYKNKRMGAHDVEVQFN</sequence>
<organism evidence="3 4">
    <name type="scientific">Fusarium irregulare</name>
    <dbReference type="NCBI Taxonomy" id="2494466"/>
    <lineage>
        <taxon>Eukaryota</taxon>
        <taxon>Fungi</taxon>
        <taxon>Dikarya</taxon>
        <taxon>Ascomycota</taxon>
        <taxon>Pezizomycotina</taxon>
        <taxon>Sordariomycetes</taxon>
        <taxon>Hypocreomycetidae</taxon>
        <taxon>Hypocreales</taxon>
        <taxon>Nectriaceae</taxon>
        <taxon>Fusarium</taxon>
        <taxon>Fusarium incarnatum-equiseti species complex</taxon>
    </lineage>
</organism>
<evidence type="ECO:0000256" key="1">
    <source>
        <dbReference type="ARBA" id="ARBA00022741"/>
    </source>
</evidence>
<dbReference type="EMBL" id="JAPDHF010000024">
    <property type="protein sequence ID" value="KAJ4004422.1"/>
    <property type="molecule type" value="Genomic_DNA"/>
</dbReference>
<keyword evidence="2" id="KW-0067">ATP-binding</keyword>
<dbReference type="GO" id="GO:0005524">
    <property type="term" value="F:ATP binding"/>
    <property type="evidence" value="ECO:0007669"/>
    <property type="project" value="UniProtKB-KW"/>
</dbReference>
<dbReference type="AlphaFoldDB" id="A0A9W8PFT9"/>
<dbReference type="SUPFAM" id="SSF53067">
    <property type="entry name" value="Actin-like ATPase domain"/>
    <property type="match status" value="2"/>
</dbReference>
<dbReference type="Pfam" id="PF00012">
    <property type="entry name" value="HSP70"/>
    <property type="match status" value="1"/>
</dbReference>
<keyword evidence="4" id="KW-1185">Reference proteome</keyword>
<dbReference type="PANTHER" id="PTHR14187">
    <property type="entry name" value="ALPHA KINASE/ELONGATION FACTOR 2 KINASE"/>
    <property type="match status" value="1"/>
</dbReference>
<accession>A0A9W8PFT9</accession>
<dbReference type="PANTHER" id="PTHR14187:SF5">
    <property type="entry name" value="HEAT SHOCK 70 KDA PROTEIN 12A"/>
    <property type="match status" value="1"/>
</dbReference>
<evidence type="ECO:0000313" key="3">
    <source>
        <dbReference type="EMBL" id="KAJ4004422.1"/>
    </source>
</evidence>
<evidence type="ECO:0000313" key="4">
    <source>
        <dbReference type="Proteomes" id="UP001152130"/>
    </source>
</evidence>
<dbReference type="Proteomes" id="UP001152130">
    <property type="component" value="Unassembled WGS sequence"/>
</dbReference>
<reference evidence="3" key="1">
    <citation type="submission" date="2022-10" db="EMBL/GenBank/DDBJ databases">
        <title>Fusarium specimens isolated from Avocado Roots.</title>
        <authorList>
            <person name="Stajich J."/>
            <person name="Roper C."/>
            <person name="Heimlech-Rivalta G."/>
        </authorList>
    </citation>
    <scope>NUCLEOTIDE SEQUENCE</scope>
    <source>
        <strain evidence="3">CF00143</strain>
    </source>
</reference>
<protein>
    <submittedName>
        <fullName evidence="3">Uncharacterized protein</fullName>
    </submittedName>
</protein>
<dbReference type="Gene3D" id="3.30.420.40">
    <property type="match status" value="1"/>
</dbReference>
<dbReference type="InterPro" id="IPR013126">
    <property type="entry name" value="Hsp_70_fam"/>
</dbReference>
<keyword evidence="1" id="KW-0547">Nucleotide-binding</keyword>
<dbReference type="CDD" id="cd10170">
    <property type="entry name" value="ASKHA_NBD_HSP70"/>
    <property type="match status" value="1"/>
</dbReference>
<dbReference type="OrthoDB" id="2963168at2759"/>
<dbReference type="InterPro" id="IPR043129">
    <property type="entry name" value="ATPase_NBD"/>
</dbReference>
<dbReference type="GO" id="GO:0140662">
    <property type="term" value="F:ATP-dependent protein folding chaperone"/>
    <property type="evidence" value="ECO:0007669"/>
    <property type="project" value="InterPro"/>
</dbReference>